<proteinExistence type="inferred from homology"/>
<accession>A0A7S3GB65</accession>
<evidence type="ECO:0008006" key="4">
    <source>
        <dbReference type="Google" id="ProtNLM"/>
    </source>
</evidence>
<feature type="region of interest" description="Disordered" evidence="2">
    <location>
        <begin position="1"/>
        <end position="22"/>
    </location>
</feature>
<feature type="compositionally biased region" description="Pro residues" evidence="2">
    <location>
        <begin position="345"/>
        <end position="355"/>
    </location>
</feature>
<evidence type="ECO:0000313" key="3">
    <source>
        <dbReference type="EMBL" id="CAE0257631.1"/>
    </source>
</evidence>
<evidence type="ECO:0000256" key="1">
    <source>
        <dbReference type="ARBA" id="ARBA00011047"/>
    </source>
</evidence>
<feature type="compositionally biased region" description="Basic and acidic residues" evidence="2">
    <location>
        <begin position="401"/>
        <end position="428"/>
    </location>
</feature>
<evidence type="ECO:0000256" key="2">
    <source>
        <dbReference type="SAM" id="MobiDB-lite"/>
    </source>
</evidence>
<comment type="similarity">
    <text evidence="1">Belongs to the CDC123 family.</text>
</comment>
<dbReference type="InterPro" id="IPR009772">
    <property type="entry name" value="CDC123"/>
</dbReference>
<organism evidence="3">
    <name type="scientific">Palpitomonas bilix</name>
    <dbReference type="NCBI Taxonomy" id="652834"/>
    <lineage>
        <taxon>Eukaryota</taxon>
        <taxon>Eukaryota incertae sedis</taxon>
    </lineage>
</organism>
<dbReference type="PANTHER" id="PTHR15323:SF6">
    <property type="entry name" value="CELL DIVISION CYCLE PROTEIN 123 HOMOLOG"/>
    <property type="match status" value="1"/>
</dbReference>
<sequence length="530" mass="59455">MALYLRAQHQPGMASAEREEGTNTAYCRRHLDACRMERWYPRLKKYSIETRFVQLPSDFVDYLDEDGLNVALDGPHPHSGCSDEGGMEEGETERRREGRVKTSTGSVEEEDGSDADTPRKDGKERERYYKKWDRYDVTEAVNDVDDDEEWDEDEEGEETNLDERFPTTTRAIREAISALDGVCFPKLCWSSPKDASWIAFGQTLRCTSAQDIVLLLKSSDYSTHNLCYAYASAVEEEERAGTQLSHSEVEGRGQERPKDVHLCLRRWKVMDARTEYRVFVRKGQVVGVCPRDLSSTSTLKREDMQEIRNHVTKFVSNIILPNFELDSFAVDIWLRPKQGHSPASPTSPPSLPSSPPSSVYADVRIRIIDISPYGWGSALLFEWGQPPLLPLTSSTSGVDGGKQRGEKEKREGERQAERKVGEKEKNEKGGQSPSSSSPPPPPPPSSASASASTETAAAEFRCIESDSDLQKIRFSMSTFNGLPADLLQIDAIKESMEECAQLPSARRAEKDAMMVDEMIRAMKDAGVEKM</sequence>
<reference evidence="3" key="1">
    <citation type="submission" date="2021-01" db="EMBL/GenBank/DDBJ databases">
        <authorList>
            <person name="Corre E."/>
            <person name="Pelletier E."/>
            <person name="Niang G."/>
            <person name="Scheremetjew M."/>
            <person name="Finn R."/>
            <person name="Kale V."/>
            <person name="Holt S."/>
            <person name="Cochrane G."/>
            <person name="Meng A."/>
            <person name="Brown T."/>
            <person name="Cohen L."/>
        </authorList>
    </citation>
    <scope>NUCLEOTIDE SEQUENCE</scope>
    <source>
        <strain evidence="3">NIES-2562</strain>
    </source>
</reference>
<name>A0A7S3GB65_9EUKA</name>
<dbReference type="GO" id="GO:0005737">
    <property type="term" value="C:cytoplasm"/>
    <property type="evidence" value="ECO:0007669"/>
    <property type="project" value="TreeGrafter"/>
</dbReference>
<protein>
    <recommendedName>
        <fullName evidence="4">Cell division cycle protein 123</fullName>
    </recommendedName>
</protein>
<gene>
    <name evidence="3" type="ORF">PBIL07802_LOCUS19891</name>
</gene>
<dbReference type="PANTHER" id="PTHR15323">
    <property type="entry name" value="D123 PROTEIN"/>
    <property type="match status" value="1"/>
</dbReference>
<dbReference type="Pfam" id="PF07065">
    <property type="entry name" value="D123"/>
    <property type="match status" value="1"/>
</dbReference>
<feature type="region of interest" description="Disordered" evidence="2">
    <location>
        <begin position="71"/>
        <end position="123"/>
    </location>
</feature>
<dbReference type="EMBL" id="HBIB01030721">
    <property type="protein sequence ID" value="CAE0257631.1"/>
    <property type="molecule type" value="Transcribed_RNA"/>
</dbReference>
<feature type="region of interest" description="Disordered" evidence="2">
    <location>
        <begin position="390"/>
        <end position="457"/>
    </location>
</feature>
<dbReference type="AlphaFoldDB" id="A0A7S3GB65"/>
<feature type="region of interest" description="Disordered" evidence="2">
    <location>
        <begin position="338"/>
        <end position="357"/>
    </location>
</feature>
<feature type="compositionally biased region" description="Pro residues" evidence="2">
    <location>
        <begin position="436"/>
        <end position="445"/>
    </location>
</feature>